<protein>
    <recommendedName>
        <fullName evidence="1">RNase H type-1 domain-containing protein</fullName>
    </recommendedName>
</protein>
<dbReference type="PANTHER" id="PTHR48475">
    <property type="entry name" value="RIBONUCLEASE H"/>
    <property type="match status" value="1"/>
</dbReference>
<dbReference type="InterPro" id="IPR036397">
    <property type="entry name" value="RNaseH_sf"/>
</dbReference>
<dbReference type="InterPro" id="IPR012337">
    <property type="entry name" value="RNaseH-like_sf"/>
</dbReference>
<dbReference type="AlphaFoldDB" id="A0A1F4SHI0"/>
<dbReference type="PANTHER" id="PTHR48475:SF1">
    <property type="entry name" value="RNASE H TYPE-1 DOMAIN-CONTAINING PROTEIN"/>
    <property type="match status" value="1"/>
</dbReference>
<evidence type="ECO:0000313" key="2">
    <source>
        <dbReference type="EMBL" id="OGC19839.1"/>
    </source>
</evidence>
<dbReference type="CDD" id="cd09279">
    <property type="entry name" value="RNase_HI_like"/>
    <property type="match status" value="1"/>
</dbReference>
<dbReference type="GO" id="GO:0004523">
    <property type="term" value="F:RNA-DNA hybrid ribonuclease activity"/>
    <property type="evidence" value="ECO:0007669"/>
    <property type="project" value="InterPro"/>
</dbReference>
<dbReference type="FunFam" id="3.30.420.10:FF:000076">
    <property type="entry name" value="RBR-type E3 ubiquitin transferase"/>
    <property type="match status" value="1"/>
</dbReference>
<sequence>MKLQIFTDGASRNNPGHAGIGIVIKRDGETILEVGDYIGKTTNNIAEYMAAIRGLTEALILKGTEVELFADSELMVKQIKGEYRVKNEGLKPLYNQLQSLIKKLKLFKAKHIRREENKQADMLANKGIDNK</sequence>
<dbReference type="GO" id="GO:0003676">
    <property type="term" value="F:nucleic acid binding"/>
    <property type="evidence" value="ECO:0007669"/>
    <property type="project" value="InterPro"/>
</dbReference>
<accession>A0A1F4SHI0</accession>
<dbReference type="Proteomes" id="UP000178417">
    <property type="component" value="Unassembled WGS sequence"/>
</dbReference>
<reference evidence="2 3" key="1">
    <citation type="journal article" date="2016" name="Nat. Commun.">
        <title>Thousands of microbial genomes shed light on interconnected biogeochemical processes in an aquifer system.</title>
        <authorList>
            <person name="Anantharaman K."/>
            <person name="Brown C.T."/>
            <person name="Hug L.A."/>
            <person name="Sharon I."/>
            <person name="Castelle C.J."/>
            <person name="Probst A.J."/>
            <person name="Thomas B.C."/>
            <person name="Singh A."/>
            <person name="Wilkins M.J."/>
            <person name="Karaoz U."/>
            <person name="Brodie E.L."/>
            <person name="Williams K.H."/>
            <person name="Hubbard S.S."/>
            <person name="Banfield J.F."/>
        </authorList>
    </citation>
    <scope>NUCLEOTIDE SEQUENCE [LARGE SCALE GENOMIC DNA]</scope>
</reference>
<dbReference type="SUPFAM" id="SSF53098">
    <property type="entry name" value="Ribonuclease H-like"/>
    <property type="match status" value="1"/>
</dbReference>
<evidence type="ECO:0000313" key="3">
    <source>
        <dbReference type="Proteomes" id="UP000178417"/>
    </source>
</evidence>
<dbReference type="STRING" id="1802579.A2310_05745"/>
<dbReference type="EMBL" id="MEUB01000058">
    <property type="protein sequence ID" value="OGC19839.1"/>
    <property type="molecule type" value="Genomic_DNA"/>
</dbReference>
<comment type="caution">
    <text evidence="2">The sequence shown here is derived from an EMBL/GenBank/DDBJ whole genome shotgun (WGS) entry which is preliminary data.</text>
</comment>
<proteinExistence type="predicted"/>
<organism evidence="2 3">
    <name type="scientific">candidate division WOR-1 bacterium RIFOXYB2_FULL_37_13</name>
    <dbReference type="NCBI Taxonomy" id="1802579"/>
    <lineage>
        <taxon>Bacteria</taxon>
        <taxon>Bacillati</taxon>
        <taxon>Saganbacteria</taxon>
    </lineage>
</organism>
<dbReference type="Gene3D" id="3.30.420.10">
    <property type="entry name" value="Ribonuclease H-like superfamily/Ribonuclease H"/>
    <property type="match status" value="1"/>
</dbReference>
<dbReference type="PROSITE" id="PS50879">
    <property type="entry name" value="RNASE_H_1"/>
    <property type="match status" value="1"/>
</dbReference>
<dbReference type="InterPro" id="IPR002156">
    <property type="entry name" value="RNaseH_domain"/>
</dbReference>
<feature type="domain" description="RNase H type-1" evidence="1">
    <location>
        <begin position="1"/>
        <end position="129"/>
    </location>
</feature>
<evidence type="ECO:0000259" key="1">
    <source>
        <dbReference type="PROSITE" id="PS50879"/>
    </source>
</evidence>
<gene>
    <name evidence="2" type="ORF">A2310_05745</name>
</gene>
<dbReference type="Pfam" id="PF13456">
    <property type="entry name" value="RVT_3"/>
    <property type="match status" value="1"/>
</dbReference>
<name>A0A1F4SHI0_UNCSA</name>